<protein>
    <submittedName>
        <fullName evidence="2">Uncharacterized protein</fullName>
    </submittedName>
</protein>
<evidence type="ECO:0000313" key="3">
    <source>
        <dbReference type="Proteomes" id="UP000549394"/>
    </source>
</evidence>
<accession>A0A7I8VGR7</accession>
<sequence>MPSIKCMESTCEYCSLLIETDKWPIYDSIGYVHIKQTLLCSTVNIAFVYICKKCINKIASYTDRSIRELLKELILDSKSKSPVTAIGRHIKKCGHENISILPIYKFNKNETEKDEILKWIAATLSENAAKFFHSEERRKAINVLEPINIEIQFGLSTFYAIIREKAIACETFATYSSNSKSENKSTETDSDNQEDAIRVLKDEIKRLKNVIKEQTEKPKLPDYGKPLIHLFDGKNTHNLFVMKTFNERLYMEDTLKSLKRNFSKRSPQKEVEYSETANKHYYHYIY</sequence>
<dbReference type="Proteomes" id="UP000549394">
    <property type="component" value="Unassembled WGS sequence"/>
</dbReference>
<organism evidence="2 3">
    <name type="scientific">Dimorphilus gyrociliatus</name>
    <dbReference type="NCBI Taxonomy" id="2664684"/>
    <lineage>
        <taxon>Eukaryota</taxon>
        <taxon>Metazoa</taxon>
        <taxon>Spiralia</taxon>
        <taxon>Lophotrochozoa</taxon>
        <taxon>Annelida</taxon>
        <taxon>Polychaeta</taxon>
        <taxon>Polychaeta incertae sedis</taxon>
        <taxon>Dinophilidae</taxon>
        <taxon>Dimorphilus</taxon>
    </lineage>
</organism>
<comment type="caution">
    <text evidence="2">The sequence shown here is derived from an EMBL/GenBank/DDBJ whole genome shotgun (WGS) entry which is preliminary data.</text>
</comment>
<evidence type="ECO:0000313" key="2">
    <source>
        <dbReference type="EMBL" id="CAD5114590.1"/>
    </source>
</evidence>
<gene>
    <name evidence="2" type="ORF">DGYR_LOCUS3418</name>
</gene>
<name>A0A7I8VGR7_9ANNE</name>
<proteinExistence type="predicted"/>
<dbReference type="EMBL" id="CAJFCJ010000005">
    <property type="protein sequence ID" value="CAD5114590.1"/>
    <property type="molecule type" value="Genomic_DNA"/>
</dbReference>
<reference evidence="2 3" key="1">
    <citation type="submission" date="2020-08" db="EMBL/GenBank/DDBJ databases">
        <authorList>
            <person name="Hejnol A."/>
        </authorList>
    </citation>
    <scope>NUCLEOTIDE SEQUENCE [LARGE SCALE GENOMIC DNA]</scope>
</reference>
<evidence type="ECO:0000256" key="1">
    <source>
        <dbReference type="SAM" id="Coils"/>
    </source>
</evidence>
<keyword evidence="1" id="KW-0175">Coiled coil</keyword>
<dbReference type="AlphaFoldDB" id="A0A7I8VGR7"/>
<keyword evidence="3" id="KW-1185">Reference proteome</keyword>
<feature type="coiled-coil region" evidence="1">
    <location>
        <begin position="183"/>
        <end position="217"/>
    </location>
</feature>